<dbReference type="AlphaFoldDB" id="A0A725BAF9"/>
<feature type="transmembrane region" description="Helical" evidence="1">
    <location>
        <begin position="20"/>
        <end position="37"/>
    </location>
</feature>
<name>A0A725BAF9_SALEP</name>
<dbReference type="EMBL" id="DAAQRD010000219">
    <property type="protein sequence ID" value="HAE0521461.1"/>
    <property type="molecule type" value="Genomic_DNA"/>
</dbReference>
<organism evidence="2">
    <name type="scientific">Salmonella enteritidis PT4 (strain P125109)</name>
    <dbReference type="NCBI Taxonomy" id="550537"/>
    <lineage>
        <taxon>Bacteria</taxon>
        <taxon>Pseudomonadati</taxon>
        <taxon>Pseudomonadota</taxon>
        <taxon>Gammaproteobacteria</taxon>
        <taxon>Enterobacterales</taxon>
        <taxon>Enterobacteriaceae</taxon>
        <taxon>Salmonella</taxon>
    </lineage>
</organism>
<gene>
    <name evidence="2" type="ORF">G2720_27080</name>
</gene>
<reference evidence="2" key="1">
    <citation type="journal article" date="2018" name="Genome Biol.">
        <title>SKESA: strategic k-mer extension for scrupulous assemblies.</title>
        <authorList>
            <person name="Souvorov A."/>
            <person name="Agarwala R."/>
            <person name="Lipman D.J."/>
        </authorList>
    </citation>
    <scope>NUCLEOTIDE SEQUENCE</scope>
    <source>
        <strain evidence="2">P125109</strain>
    </source>
</reference>
<reference evidence="2" key="2">
    <citation type="submission" date="2019-01" db="EMBL/GenBank/DDBJ databases">
        <authorList>
            <consortium name="NCBI Pathogen Detection Project"/>
        </authorList>
    </citation>
    <scope>NUCLEOTIDE SEQUENCE</scope>
    <source>
        <strain evidence="2">P125109</strain>
    </source>
</reference>
<accession>A0A725BAF9</accession>
<keyword evidence="1" id="KW-1133">Transmembrane helix</keyword>
<protein>
    <submittedName>
        <fullName evidence="2">Uncharacterized protein</fullName>
    </submittedName>
</protein>
<sequence length="67" mass="7495">MNFDGSTDVLGAALTNVNLLYLVPIAFGLFLLIDFLFTKEKKNFLSRTGKMLLVPLILIVGVLIYLY</sequence>
<comment type="caution">
    <text evidence="2">The sequence shown here is derived from an EMBL/GenBank/DDBJ whole genome shotgun (WGS) entry which is preliminary data.</text>
</comment>
<proteinExistence type="predicted"/>
<evidence type="ECO:0000256" key="1">
    <source>
        <dbReference type="SAM" id="Phobius"/>
    </source>
</evidence>
<keyword evidence="1" id="KW-0812">Transmembrane</keyword>
<evidence type="ECO:0000313" key="2">
    <source>
        <dbReference type="EMBL" id="HAE0521461.1"/>
    </source>
</evidence>
<keyword evidence="1" id="KW-0472">Membrane</keyword>
<feature type="transmembrane region" description="Helical" evidence="1">
    <location>
        <begin position="49"/>
        <end position="66"/>
    </location>
</feature>